<feature type="region of interest" description="Disordered" evidence="8">
    <location>
        <begin position="672"/>
        <end position="696"/>
    </location>
</feature>
<dbReference type="PROSITE" id="PS50114">
    <property type="entry name" value="GATA_ZN_FINGER_2"/>
    <property type="match status" value="1"/>
</dbReference>
<dbReference type="GeneID" id="43592307"/>
<dbReference type="EMBL" id="CP144053">
    <property type="protein sequence ID" value="WWD17399.1"/>
    <property type="molecule type" value="Genomic_DNA"/>
</dbReference>
<dbReference type="Pfam" id="PF00320">
    <property type="entry name" value="GATA"/>
    <property type="match status" value="1"/>
</dbReference>
<dbReference type="InterPro" id="IPR000679">
    <property type="entry name" value="Znf_GATA"/>
</dbReference>
<dbReference type="PANTHER" id="PTHR10071:SF281">
    <property type="entry name" value="BOX A-BINDING FACTOR-RELATED"/>
    <property type="match status" value="1"/>
</dbReference>
<keyword evidence="3" id="KW-0863">Zinc-finger</keyword>
<feature type="compositionally biased region" description="Polar residues" evidence="8">
    <location>
        <begin position="419"/>
        <end position="435"/>
    </location>
</feature>
<feature type="compositionally biased region" description="Polar residues" evidence="8">
    <location>
        <begin position="75"/>
        <end position="107"/>
    </location>
</feature>
<proteinExistence type="predicted"/>
<evidence type="ECO:0000256" key="3">
    <source>
        <dbReference type="ARBA" id="ARBA00022771"/>
    </source>
</evidence>
<dbReference type="GO" id="GO:0045944">
    <property type="term" value="P:positive regulation of transcription by RNA polymerase II"/>
    <property type="evidence" value="ECO:0007669"/>
    <property type="project" value="TreeGrafter"/>
</dbReference>
<dbReference type="SMART" id="SM00401">
    <property type="entry name" value="ZnF_GATA"/>
    <property type="match status" value="1"/>
</dbReference>
<dbReference type="SUPFAM" id="SSF57716">
    <property type="entry name" value="Glucocorticoid receptor-like (DNA-binding domain)"/>
    <property type="match status" value="1"/>
</dbReference>
<dbReference type="CDD" id="cd00202">
    <property type="entry name" value="ZnF_GATA"/>
    <property type="match status" value="1"/>
</dbReference>
<feature type="compositionally biased region" description="Polar residues" evidence="8">
    <location>
        <begin position="672"/>
        <end position="688"/>
    </location>
</feature>
<feature type="compositionally biased region" description="Basic and acidic residues" evidence="8">
    <location>
        <begin position="541"/>
        <end position="570"/>
    </location>
</feature>
<organism evidence="9 10">
    <name type="scientific">Kwoniella shandongensis</name>
    <dbReference type="NCBI Taxonomy" id="1734106"/>
    <lineage>
        <taxon>Eukaryota</taxon>
        <taxon>Fungi</taxon>
        <taxon>Dikarya</taxon>
        <taxon>Basidiomycota</taxon>
        <taxon>Agaricomycotina</taxon>
        <taxon>Tremellomycetes</taxon>
        <taxon>Tremellales</taxon>
        <taxon>Cryptococcaceae</taxon>
        <taxon>Kwoniella</taxon>
    </lineage>
</organism>
<dbReference type="GO" id="GO:0000122">
    <property type="term" value="P:negative regulation of transcription by RNA polymerase II"/>
    <property type="evidence" value="ECO:0007669"/>
    <property type="project" value="TreeGrafter"/>
</dbReference>
<keyword evidence="7" id="KW-0539">Nucleus</keyword>
<feature type="region of interest" description="Disordered" evidence="8">
    <location>
        <begin position="541"/>
        <end position="607"/>
    </location>
</feature>
<feature type="region of interest" description="Disordered" evidence="8">
    <location>
        <begin position="788"/>
        <end position="828"/>
    </location>
</feature>
<feature type="compositionally biased region" description="Polar residues" evidence="8">
    <location>
        <begin position="1051"/>
        <end position="1060"/>
    </location>
</feature>
<feature type="compositionally biased region" description="Polar residues" evidence="8">
    <location>
        <begin position="267"/>
        <end position="279"/>
    </location>
</feature>
<feature type="compositionally biased region" description="Low complexity" evidence="8">
    <location>
        <begin position="42"/>
        <end position="55"/>
    </location>
</feature>
<evidence type="ECO:0000256" key="5">
    <source>
        <dbReference type="ARBA" id="ARBA00023015"/>
    </source>
</evidence>
<protein>
    <submittedName>
        <fullName evidence="9">Uncharacterized protein</fullName>
    </submittedName>
</protein>
<evidence type="ECO:0000256" key="4">
    <source>
        <dbReference type="ARBA" id="ARBA00022833"/>
    </source>
</evidence>
<dbReference type="InterPro" id="IPR013860">
    <property type="entry name" value="AreA_GATA"/>
</dbReference>
<dbReference type="Gene3D" id="3.30.50.10">
    <property type="entry name" value="Erythroid Transcription Factor GATA-1, subunit A"/>
    <property type="match status" value="1"/>
</dbReference>
<dbReference type="PROSITE" id="PS00344">
    <property type="entry name" value="GATA_ZN_FINGER_1"/>
    <property type="match status" value="1"/>
</dbReference>
<feature type="region of interest" description="Disordered" evidence="8">
    <location>
        <begin position="262"/>
        <end position="364"/>
    </location>
</feature>
<dbReference type="GO" id="GO:0000981">
    <property type="term" value="F:DNA-binding transcription factor activity, RNA polymerase II-specific"/>
    <property type="evidence" value="ECO:0007669"/>
    <property type="project" value="TreeGrafter"/>
</dbReference>
<feature type="compositionally biased region" description="Polar residues" evidence="8">
    <location>
        <begin position="942"/>
        <end position="951"/>
    </location>
</feature>
<feature type="compositionally biased region" description="Polar residues" evidence="8">
    <location>
        <begin position="1159"/>
        <end position="1173"/>
    </location>
</feature>
<comment type="subcellular location">
    <subcellularLocation>
        <location evidence="1">Nucleus</location>
    </subcellularLocation>
</comment>
<feature type="compositionally biased region" description="Gly residues" evidence="8">
    <location>
        <begin position="1135"/>
        <end position="1149"/>
    </location>
</feature>
<feature type="region of interest" description="Disordered" evidence="8">
    <location>
        <begin position="1105"/>
        <end position="1211"/>
    </location>
</feature>
<dbReference type="KEGG" id="ksn:43592307"/>
<dbReference type="PANTHER" id="PTHR10071">
    <property type="entry name" value="TRANSCRIPTION FACTOR GATA FAMILY MEMBER"/>
    <property type="match status" value="1"/>
</dbReference>
<feature type="compositionally biased region" description="Polar residues" evidence="8">
    <location>
        <begin position="1015"/>
        <end position="1034"/>
    </location>
</feature>
<evidence type="ECO:0000256" key="8">
    <source>
        <dbReference type="SAM" id="MobiDB-lite"/>
    </source>
</evidence>
<feature type="compositionally biased region" description="Low complexity" evidence="8">
    <location>
        <begin position="1193"/>
        <end position="1211"/>
    </location>
</feature>
<evidence type="ECO:0000256" key="1">
    <source>
        <dbReference type="ARBA" id="ARBA00004123"/>
    </source>
</evidence>
<feature type="region of interest" description="Disordered" evidence="8">
    <location>
        <begin position="414"/>
        <end position="439"/>
    </location>
</feature>
<reference evidence="9" key="2">
    <citation type="submission" date="2024-01" db="EMBL/GenBank/DDBJ databases">
        <title>Comparative genomics of Cryptococcus and Kwoniella reveals pathogenesis evolution and contrasting modes of karyotype evolution via chromosome fusion or intercentromeric recombination.</title>
        <authorList>
            <person name="Coelho M.A."/>
            <person name="David-Palma M."/>
            <person name="Shea T."/>
            <person name="Bowers K."/>
            <person name="McGinley-Smith S."/>
            <person name="Mohammad A.W."/>
            <person name="Gnirke A."/>
            <person name="Yurkov A.M."/>
            <person name="Nowrousian M."/>
            <person name="Sun S."/>
            <person name="Cuomo C.A."/>
            <person name="Heitman J."/>
        </authorList>
    </citation>
    <scope>NUCLEOTIDE SEQUENCE</scope>
    <source>
        <strain evidence="9">CBS 12478</strain>
    </source>
</reference>
<dbReference type="GO" id="GO:0008270">
    <property type="term" value="F:zinc ion binding"/>
    <property type="evidence" value="ECO:0007669"/>
    <property type="project" value="UniProtKB-KW"/>
</dbReference>
<name>A0A5M6BRP5_9TREE</name>
<dbReference type="Proteomes" id="UP000322225">
    <property type="component" value="Chromosome 3"/>
</dbReference>
<dbReference type="GO" id="GO:0005634">
    <property type="term" value="C:nucleus"/>
    <property type="evidence" value="ECO:0007669"/>
    <property type="project" value="UniProtKB-SubCell"/>
</dbReference>
<sequence>MDKLPWRTTSGGKKGPFTVDSGGGQNSGAVNAKPSRVPERPPSASSSRHSNPSTPAMSPSIPINRHSFPYPPQPYSTGRQSFEGSGSQHHSVANTPTPLTPLDQSVGRNGFSASPYGHQYNGIRQNQPQLSTTPIEPPPSPWDGSAQNAFDWSTLPSPTNWLPHPTVQQNSTNNSVNGDAPLDPGIFASLVDLVEQSHSKATDGNSLDFISPFLSSPPAPPQAGASLLSRRLQNQQIPSTSAVPPMSTGIVADPAGLNGHRPFGNVSFAQSPSGNSLGASGSGPLTPWPLPERAMGYMDTPATTPGGGDSPADSSKYVPIAPRRREAPQPPGPAYSAGPSSLPPSQMPSRAGSEAPAPLPPVNLAGLPPLPDGISIEHLAQYGSVGLEMAIRMGMGIGMGLGQQAKQEMGQPIPLSAATPASSSQHASSPDTNTSRKGKAVNIVSDILNDDFLHTRVPSTPLTTPPLVAFASHPGTRRPSQGDIASPTLPEVGSPDEMAKKDPLATQVWKAYAKARDVLPNGQRMENLTWRMMHLTLKKKEEEAAAKEKQEREEAEQRERERQMERERQVRQPPVEEQQRGRSKGKSRIVGFAGATSSPSPNGMDIDWRAASRSRSRMGMDIDWRATSRSRSRSALPFKTNPFSEVHAHLLLASGGTPIAEMGQHMLNQAEWQSSSYPGQQTAYQSRSQEGKHPDGSLDIYPSLHNMPTFDTFAASAPAHGHNGALEHVQMALANAMSPNSREHAIMNLPGISGPGLYGHTEENFHPQYGYLPRRVRKTSFDHTVRMIEEEDENSTSPQSISNNPRKRQAEASPRDGNVNPLPDADSGFPSSNFTFSFPQNYENFFDLAGASSTTPAAHSSGPEITPDELIEWANSQALAGDVSAFGSPSNFGLEPGMTMPQTTGDNPFDFQQLMHLYLNANSAASPFTHINPSQVLGAVPGQTSEFSPNATSPQSVPPSTTPRNAIRPLPKAVGGKSVENKSMPPPPARSNSSPNLQGVKMAAQGNSRGGHARNASTNTPATGKNSKLSSSVKSGEDSASDENETGPGSIMSSGENPTMCTNCQTTNTPLWRRDPEGQPLCNACGLFYKLHGVVRPLSLKTDVIKKRNRAGPGPKEGGPGSRKNSLGSTKANGTTGGAGGGGSGGSGGSNRSKPGSPTSTSNGLAGSSTSSGPKKARRTSDAPSIQSGGGSLLADPSPLSASPILSTSLS</sequence>
<dbReference type="InterPro" id="IPR013088">
    <property type="entry name" value="Znf_NHR/GATA"/>
</dbReference>
<accession>A0A5M6BRP5</accession>
<keyword evidence="10" id="KW-1185">Reference proteome</keyword>
<evidence type="ECO:0000256" key="6">
    <source>
        <dbReference type="ARBA" id="ARBA00023163"/>
    </source>
</evidence>
<feature type="region of interest" description="Disordered" evidence="8">
    <location>
        <begin position="1"/>
        <end position="116"/>
    </location>
</feature>
<evidence type="ECO:0000313" key="10">
    <source>
        <dbReference type="Proteomes" id="UP000322225"/>
    </source>
</evidence>
<dbReference type="RefSeq" id="XP_031857558.1">
    <property type="nucleotide sequence ID" value="XM_032008135.1"/>
</dbReference>
<evidence type="ECO:0000313" key="9">
    <source>
        <dbReference type="EMBL" id="WWD17399.1"/>
    </source>
</evidence>
<dbReference type="InterPro" id="IPR039355">
    <property type="entry name" value="Transcription_factor_GATA"/>
</dbReference>
<dbReference type="AlphaFoldDB" id="A0A5M6BRP5"/>
<feature type="region of interest" description="Disordered" evidence="8">
    <location>
        <begin position="939"/>
        <end position="1060"/>
    </location>
</feature>
<feature type="compositionally biased region" description="Polar residues" evidence="8">
    <location>
        <begin position="795"/>
        <end position="804"/>
    </location>
</feature>
<dbReference type="PRINTS" id="PR00619">
    <property type="entry name" value="GATAZNFINGER"/>
</dbReference>
<dbReference type="OrthoDB" id="515401at2759"/>
<keyword evidence="2" id="KW-0479">Metal-binding</keyword>
<reference evidence="9" key="1">
    <citation type="submission" date="2017-08" db="EMBL/GenBank/DDBJ databases">
        <authorList>
            <person name="Cuomo C."/>
            <person name="Billmyre B."/>
            <person name="Heitman J."/>
        </authorList>
    </citation>
    <scope>NUCLEOTIDE SEQUENCE</scope>
    <source>
        <strain evidence="9">CBS 12478</strain>
    </source>
</reference>
<evidence type="ECO:0000256" key="2">
    <source>
        <dbReference type="ARBA" id="ARBA00022723"/>
    </source>
</evidence>
<dbReference type="Pfam" id="PF08550">
    <property type="entry name" value="GATA_AreA"/>
    <property type="match status" value="1"/>
</dbReference>
<feature type="region of interest" description="Disordered" evidence="8">
    <location>
        <begin position="474"/>
        <end position="499"/>
    </location>
</feature>
<keyword evidence="6" id="KW-0804">Transcription</keyword>
<dbReference type="FunFam" id="3.30.50.10:FF:000007">
    <property type="entry name" value="Nitrogen regulatory AreA, N-terminal"/>
    <property type="match status" value="1"/>
</dbReference>
<keyword evidence="5" id="KW-0805">Transcription regulation</keyword>
<keyword evidence="4" id="KW-0862">Zinc</keyword>
<gene>
    <name evidence="9" type="ORF">CI109_101840</name>
</gene>
<evidence type="ECO:0000256" key="7">
    <source>
        <dbReference type="ARBA" id="ARBA00023242"/>
    </source>
</evidence>
<dbReference type="GO" id="GO:0000978">
    <property type="term" value="F:RNA polymerase II cis-regulatory region sequence-specific DNA binding"/>
    <property type="evidence" value="ECO:0007669"/>
    <property type="project" value="TreeGrafter"/>
</dbReference>